<dbReference type="Gene3D" id="1.25.10.10">
    <property type="entry name" value="Leucine-rich Repeat Variant"/>
    <property type="match status" value="1"/>
</dbReference>
<dbReference type="SUPFAM" id="SSF48371">
    <property type="entry name" value="ARM repeat"/>
    <property type="match status" value="1"/>
</dbReference>
<dbReference type="GO" id="GO:0031267">
    <property type="term" value="F:small GTPase binding"/>
    <property type="evidence" value="ECO:0007669"/>
    <property type="project" value="InterPro"/>
</dbReference>
<keyword evidence="4" id="KW-1185">Reference proteome</keyword>
<dbReference type="InterPro" id="IPR016024">
    <property type="entry name" value="ARM-type_fold"/>
</dbReference>
<accession>H2Z2H8</accession>
<dbReference type="GeneTree" id="ENSGT00940000155515"/>
<dbReference type="Ensembl" id="ENSCSAVT00000011928.1">
    <property type="protein sequence ID" value="ENSCSAVP00000011790.1"/>
    <property type="gene ID" value="ENSCSAVG00000006918.1"/>
</dbReference>
<dbReference type="eggNOG" id="KOG1923">
    <property type="taxonomic scope" value="Eukaryota"/>
</dbReference>
<organism evidence="3 4">
    <name type="scientific">Ciona savignyi</name>
    <name type="common">Pacific transparent sea squirt</name>
    <dbReference type="NCBI Taxonomy" id="51511"/>
    <lineage>
        <taxon>Eukaryota</taxon>
        <taxon>Metazoa</taxon>
        <taxon>Chordata</taxon>
        <taxon>Tunicata</taxon>
        <taxon>Ascidiacea</taxon>
        <taxon>Phlebobranchia</taxon>
        <taxon>Cionidae</taxon>
        <taxon>Ciona</taxon>
    </lineage>
</organism>
<sequence length="232" mass="26776">MGNAESNRMHDYRSHNAPLKLPMPETREIDEKFNRILVSMNLPPDKAKALSKYDNRKKWELICDQDKFEVKHPPSFYIQTVQSFLDPSLRRKRFRKRINNSTKFLRDLEISLRTNHIGWVREFLNEENRGLDVLVNYLAFAQYAIIYDQSSSSSMSSSPSKSMGSTGDLGSFESSMSVRGTSAPSNFTTTLSRAQTLPNRRTLKNSRAVMDRDDVHVCITCLRAIMNYQYGF</sequence>
<dbReference type="Pfam" id="PF06371">
    <property type="entry name" value="Drf_GBD"/>
    <property type="match status" value="1"/>
</dbReference>
<evidence type="ECO:0000313" key="4">
    <source>
        <dbReference type="Proteomes" id="UP000007875"/>
    </source>
</evidence>
<name>H2Z2H8_CIOSA</name>
<feature type="region of interest" description="Disordered" evidence="1">
    <location>
        <begin position="151"/>
        <end position="198"/>
    </location>
</feature>
<reference evidence="3" key="3">
    <citation type="submission" date="2025-09" db="UniProtKB">
        <authorList>
            <consortium name="Ensembl"/>
        </authorList>
    </citation>
    <scope>IDENTIFICATION</scope>
</reference>
<reference evidence="4" key="1">
    <citation type="submission" date="2003-08" db="EMBL/GenBank/DDBJ databases">
        <authorList>
            <person name="Birren B."/>
            <person name="Nusbaum C."/>
            <person name="Abebe A."/>
            <person name="Abouelleil A."/>
            <person name="Adekoya E."/>
            <person name="Ait-zahra M."/>
            <person name="Allen N."/>
            <person name="Allen T."/>
            <person name="An P."/>
            <person name="Anderson M."/>
            <person name="Anderson S."/>
            <person name="Arachchi H."/>
            <person name="Armbruster J."/>
            <person name="Bachantsang P."/>
            <person name="Baldwin J."/>
            <person name="Barry A."/>
            <person name="Bayul T."/>
            <person name="Blitshsteyn B."/>
            <person name="Bloom T."/>
            <person name="Blye J."/>
            <person name="Boguslavskiy L."/>
            <person name="Borowsky M."/>
            <person name="Boukhgalter B."/>
            <person name="Brunache A."/>
            <person name="Butler J."/>
            <person name="Calixte N."/>
            <person name="Calvo S."/>
            <person name="Camarata J."/>
            <person name="Campo K."/>
            <person name="Chang J."/>
            <person name="Cheshatsang Y."/>
            <person name="Citroen M."/>
            <person name="Collymore A."/>
            <person name="Considine T."/>
            <person name="Cook A."/>
            <person name="Cooke P."/>
            <person name="Corum B."/>
            <person name="Cuomo C."/>
            <person name="David R."/>
            <person name="Dawoe T."/>
            <person name="Degray S."/>
            <person name="Dodge S."/>
            <person name="Dooley K."/>
            <person name="Dorje P."/>
            <person name="Dorjee K."/>
            <person name="Dorris L."/>
            <person name="Duffey N."/>
            <person name="Dupes A."/>
            <person name="Elkins T."/>
            <person name="Engels R."/>
            <person name="Erickson J."/>
            <person name="Farina A."/>
            <person name="Faro S."/>
            <person name="Ferreira P."/>
            <person name="Fischer H."/>
            <person name="Fitzgerald M."/>
            <person name="Foley K."/>
            <person name="Gage D."/>
            <person name="Galagan J."/>
            <person name="Gearin G."/>
            <person name="Gnerre S."/>
            <person name="Gnirke A."/>
            <person name="Goyette A."/>
            <person name="Graham J."/>
            <person name="Grandbois E."/>
            <person name="Gyaltsen K."/>
            <person name="Hafez N."/>
            <person name="Hagopian D."/>
            <person name="Hagos B."/>
            <person name="Hall J."/>
            <person name="Hatcher B."/>
            <person name="Heller A."/>
            <person name="Higgins H."/>
            <person name="Honan T."/>
            <person name="Horn A."/>
            <person name="Houde N."/>
            <person name="Hughes L."/>
            <person name="Hulme W."/>
            <person name="Husby E."/>
            <person name="Iliev I."/>
            <person name="Jaffe D."/>
            <person name="Jones C."/>
            <person name="Kamal M."/>
            <person name="Kamat A."/>
            <person name="Kamvysselis M."/>
            <person name="Karlsson E."/>
            <person name="Kells C."/>
            <person name="Kieu A."/>
            <person name="Kisner P."/>
            <person name="Kodira C."/>
            <person name="Kulbokas E."/>
            <person name="Labutti K."/>
            <person name="Lama D."/>
            <person name="Landers T."/>
            <person name="Leger J."/>
            <person name="Levine S."/>
            <person name="Lewis D."/>
            <person name="Lewis T."/>
            <person name="Lindblad-toh K."/>
            <person name="Liu X."/>
            <person name="Lokyitsang T."/>
            <person name="Lokyitsang Y."/>
            <person name="Lucien O."/>
            <person name="Lui A."/>
            <person name="Ma L.J."/>
            <person name="Mabbitt R."/>
            <person name="Macdonald J."/>
            <person name="Maclean C."/>
            <person name="Major J."/>
            <person name="Manning J."/>
            <person name="Marabella R."/>
            <person name="Maru K."/>
            <person name="Matthews C."/>
            <person name="Mauceli E."/>
            <person name="Mccarthy M."/>
            <person name="Mcdonough S."/>
            <person name="Mcghee T."/>
            <person name="Meldrim J."/>
            <person name="Meneus L."/>
            <person name="Mesirov J."/>
            <person name="Mihalev A."/>
            <person name="Mihova T."/>
            <person name="Mikkelsen T."/>
            <person name="Mlenga V."/>
            <person name="Moru K."/>
            <person name="Mozes J."/>
            <person name="Mulrain L."/>
            <person name="Munson G."/>
            <person name="Naylor J."/>
            <person name="Newes C."/>
            <person name="Nguyen C."/>
            <person name="Nguyen N."/>
            <person name="Nguyen T."/>
            <person name="Nicol R."/>
            <person name="Nielsen C."/>
            <person name="Nizzari M."/>
            <person name="Norbu C."/>
            <person name="Norbu N."/>
            <person name="O'donnell P."/>
            <person name="Okoawo O."/>
            <person name="O'leary S."/>
            <person name="Omotosho B."/>
            <person name="O'neill K."/>
            <person name="Osman S."/>
            <person name="Parker S."/>
            <person name="Perrin D."/>
            <person name="Phunkhang P."/>
            <person name="Piqani B."/>
            <person name="Purcell S."/>
            <person name="Rachupka T."/>
            <person name="Ramasamy U."/>
            <person name="Rameau R."/>
            <person name="Ray V."/>
            <person name="Raymond C."/>
            <person name="Retta R."/>
            <person name="Richardson S."/>
            <person name="Rise C."/>
            <person name="Rodriguez J."/>
            <person name="Rogers J."/>
            <person name="Rogov P."/>
            <person name="Rutman M."/>
            <person name="Schupbach R."/>
            <person name="Seaman C."/>
            <person name="Settipalli S."/>
            <person name="Sharpe T."/>
            <person name="Sheridan J."/>
            <person name="Sherpa N."/>
            <person name="Shi J."/>
            <person name="Smirnov S."/>
            <person name="Smith C."/>
            <person name="Sougnez C."/>
            <person name="Spencer B."/>
            <person name="Stalker J."/>
            <person name="Stange-thomann N."/>
            <person name="Stavropoulos S."/>
            <person name="Stetson K."/>
            <person name="Stone C."/>
            <person name="Stone S."/>
            <person name="Stubbs M."/>
            <person name="Talamas J."/>
            <person name="Tchuinga P."/>
            <person name="Tenzing P."/>
            <person name="Tesfaye S."/>
            <person name="Theodore J."/>
            <person name="Thoulutsang Y."/>
            <person name="Topham K."/>
            <person name="Towey S."/>
            <person name="Tsamla T."/>
            <person name="Tsomo N."/>
            <person name="Vallee D."/>
            <person name="Vassiliev H."/>
            <person name="Venkataraman V."/>
            <person name="Vinson J."/>
            <person name="Vo A."/>
            <person name="Wade C."/>
            <person name="Wang S."/>
            <person name="Wangchuk T."/>
            <person name="Wangdi T."/>
            <person name="Whittaker C."/>
            <person name="Wilkinson J."/>
            <person name="Wu Y."/>
            <person name="Wyman D."/>
            <person name="Yadav S."/>
            <person name="Yang S."/>
            <person name="Yang X."/>
            <person name="Yeager S."/>
            <person name="Yee E."/>
            <person name="Young G."/>
            <person name="Zainoun J."/>
            <person name="Zembeck L."/>
            <person name="Zimmer A."/>
            <person name="Zody M."/>
            <person name="Lander E."/>
        </authorList>
    </citation>
    <scope>NUCLEOTIDE SEQUENCE [LARGE SCALE GENOMIC DNA]</scope>
</reference>
<evidence type="ECO:0000259" key="2">
    <source>
        <dbReference type="PROSITE" id="PS51232"/>
    </source>
</evidence>
<proteinExistence type="predicted"/>
<dbReference type="SMART" id="SM01140">
    <property type="entry name" value="Drf_GBD"/>
    <property type="match status" value="1"/>
</dbReference>
<feature type="domain" description="GBD/FH3" evidence="2">
    <location>
        <begin position="21"/>
        <end position="232"/>
    </location>
</feature>
<dbReference type="OMA" id="SYVERHD"/>
<feature type="compositionally biased region" description="Polar residues" evidence="1">
    <location>
        <begin position="172"/>
        <end position="198"/>
    </location>
</feature>
<dbReference type="InterPro" id="IPR014768">
    <property type="entry name" value="GBD/FH3_dom"/>
</dbReference>
<dbReference type="PROSITE" id="PS51232">
    <property type="entry name" value="GBD_FH3"/>
    <property type="match status" value="1"/>
</dbReference>
<dbReference type="GO" id="GO:0005829">
    <property type="term" value="C:cytosol"/>
    <property type="evidence" value="ECO:0007669"/>
    <property type="project" value="TreeGrafter"/>
</dbReference>
<dbReference type="PANTHER" id="PTHR45857">
    <property type="entry name" value="FORMIN-LIKE PROTEIN"/>
    <property type="match status" value="1"/>
</dbReference>
<feature type="compositionally biased region" description="Low complexity" evidence="1">
    <location>
        <begin position="151"/>
        <end position="165"/>
    </location>
</feature>
<protein>
    <recommendedName>
        <fullName evidence="2">GBD/FH3 domain-containing protein</fullName>
    </recommendedName>
</protein>
<dbReference type="InterPro" id="IPR010473">
    <property type="entry name" value="GTPase-bd"/>
</dbReference>
<dbReference type="GO" id="GO:0016477">
    <property type="term" value="P:cell migration"/>
    <property type="evidence" value="ECO:0007669"/>
    <property type="project" value="TreeGrafter"/>
</dbReference>
<dbReference type="InterPro" id="IPR043592">
    <property type="entry name" value="FMNL_animal"/>
</dbReference>
<evidence type="ECO:0000256" key="1">
    <source>
        <dbReference type="SAM" id="MobiDB-lite"/>
    </source>
</evidence>
<dbReference type="Proteomes" id="UP000007875">
    <property type="component" value="Unassembled WGS sequence"/>
</dbReference>
<dbReference type="GO" id="GO:0008360">
    <property type="term" value="P:regulation of cell shape"/>
    <property type="evidence" value="ECO:0007669"/>
    <property type="project" value="TreeGrafter"/>
</dbReference>
<evidence type="ECO:0000313" key="3">
    <source>
        <dbReference type="Ensembl" id="ENSCSAVP00000011790.1"/>
    </source>
</evidence>
<dbReference type="STRING" id="51511.ENSCSAVP00000011790"/>
<reference evidence="3" key="2">
    <citation type="submission" date="2025-08" db="UniProtKB">
        <authorList>
            <consortium name="Ensembl"/>
        </authorList>
    </citation>
    <scope>IDENTIFICATION</scope>
</reference>
<dbReference type="PANTHER" id="PTHR45857:SF4">
    <property type="entry name" value="FORMIN-LIKE PROTEIN"/>
    <property type="match status" value="1"/>
</dbReference>
<feature type="region of interest" description="Disordered" evidence="1">
    <location>
        <begin position="1"/>
        <end position="20"/>
    </location>
</feature>
<dbReference type="InterPro" id="IPR011989">
    <property type="entry name" value="ARM-like"/>
</dbReference>
<dbReference type="InParanoid" id="H2Z2H8"/>
<dbReference type="GO" id="GO:0051015">
    <property type="term" value="F:actin filament binding"/>
    <property type="evidence" value="ECO:0007669"/>
    <property type="project" value="TreeGrafter"/>
</dbReference>
<dbReference type="HOGENOM" id="CLU_1197200_0_0_1"/>
<dbReference type="AlphaFoldDB" id="H2Z2H8"/>
<dbReference type="GO" id="GO:0030866">
    <property type="term" value="P:cortical actin cytoskeleton organization"/>
    <property type="evidence" value="ECO:0007669"/>
    <property type="project" value="TreeGrafter"/>
</dbReference>